<dbReference type="InterPro" id="IPR048666">
    <property type="entry name" value="RedAm-like_C"/>
</dbReference>
<evidence type="ECO:0000313" key="5">
    <source>
        <dbReference type="Proteomes" id="UP000053732"/>
    </source>
</evidence>
<dbReference type="InterPro" id="IPR051265">
    <property type="entry name" value="HIBADH-related_NP60_sf"/>
</dbReference>
<dbReference type="GO" id="GO:0003677">
    <property type="term" value="F:DNA binding"/>
    <property type="evidence" value="ECO:0007669"/>
    <property type="project" value="TreeGrafter"/>
</dbReference>
<dbReference type="InterPro" id="IPR036291">
    <property type="entry name" value="NAD(P)-bd_dom_sf"/>
</dbReference>
<evidence type="ECO:0000256" key="1">
    <source>
        <dbReference type="ARBA" id="ARBA00023002"/>
    </source>
</evidence>
<evidence type="ECO:0000259" key="3">
    <source>
        <dbReference type="Pfam" id="PF21761"/>
    </source>
</evidence>
<dbReference type="GO" id="GO:0140673">
    <property type="term" value="P:transcription elongation-coupled chromatin remodeling"/>
    <property type="evidence" value="ECO:0007669"/>
    <property type="project" value="TreeGrafter"/>
</dbReference>
<keyword evidence="1" id="KW-0560">Oxidoreductase</keyword>
<dbReference type="PANTHER" id="PTHR43580">
    <property type="entry name" value="OXIDOREDUCTASE GLYR1-RELATED"/>
    <property type="match status" value="1"/>
</dbReference>
<reference evidence="4 5" key="1">
    <citation type="journal article" date="2014" name="Nat. Commun.">
        <title>Multiple recent horizontal transfers of a large genomic region in cheese making fungi.</title>
        <authorList>
            <person name="Cheeseman K."/>
            <person name="Ropars J."/>
            <person name="Renault P."/>
            <person name="Dupont J."/>
            <person name="Gouzy J."/>
            <person name="Branca A."/>
            <person name="Abraham A.L."/>
            <person name="Ceppi M."/>
            <person name="Conseiller E."/>
            <person name="Debuchy R."/>
            <person name="Malagnac F."/>
            <person name="Goarin A."/>
            <person name="Silar P."/>
            <person name="Lacoste S."/>
            <person name="Sallet E."/>
            <person name="Bensimon A."/>
            <person name="Giraud T."/>
            <person name="Brygoo Y."/>
        </authorList>
    </citation>
    <scope>NUCLEOTIDE SEQUENCE [LARGE SCALE GENOMIC DNA]</scope>
    <source>
        <strain evidence="5">FM 013</strain>
    </source>
</reference>
<dbReference type="Gene3D" id="3.40.50.720">
    <property type="entry name" value="NAD(P)-binding Rossmann-like Domain"/>
    <property type="match status" value="1"/>
</dbReference>
<evidence type="ECO:0000313" key="4">
    <source>
        <dbReference type="EMBL" id="CRL25037.1"/>
    </source>
</evidence>
<accession>A0A0G4PFF8</accession>
<dbReference type="STRING" id="1429867.A0A0G4PFF8"/>
<feature type="domain" description="6-phosphogluconate dehydrogenase NADP-binding" evidence="2">
    <location>
        <begin position="9"/>
        <end position="157"/>
    </location>
</feature>
<dbReference type="Gene3D" id="1.10.1040.10">
    <property type="entry name" value="N-(1-d-carboxylethyl)-l-norvaline Dehydrogenase, domain 2"/>
    <property type="match status" value="1"/>
</dbReference>
<proteinExistence type="predicted"/>
<dbReference type="GO" id="GO:0050661">
    <property type="term" value="F:NADP binding"/>
    <property type="evidence" value="ECO:0007669"/>
    <property type="project" value="InterPro"/>
</dbReference>
<dbReference type="Proteomes" id="UP000053732">
    <property type="component" value="Unassembled WGS sequence"/>
</dbReference>
<dbReference type="GO" id="GO:0016491">
    <property type="term" value="F:oxidoreductase activity"/>
    <property type="evidence" value="ECO:0007669"/>
    <property type="project" value="UniProtKB-KW"/>
</dbReference>
<dbReference type="PANTHER" id="PTHR43580:SF2">
    <property type="entry name" value="CYTOKINE-LIKE NUCLEAR FACTOR N-PAC"/>
    <property type="match status" value="1"/>
</dbReference>
<sequence>MSTSEPKSISILGLGQMGHAIASNFVSQGFKTFVWNRTPSKAADLVEQGAIQSPSSTECIRSSPLSILCVNTDDIVMDILAAAGDIPGHTIVNIVNGSPQQVRKTAEKSISQYMAAGYLHGSVMASPGLVRSGGAMTIFAGSSETFKKWELTLQPLGVTLWLLDDVGAAPLYDCSLLSILSGIFSGFMQALAMIGAAGHSETEFARGFVVPLLGQMEEWLVRTAEEVQNKDYVAEKNGSPIAVQLDSTKHIFETAKELGVSSRLLQGFLDVVKEGVQRGQGREEISGLVRLLREPK</sequence>
<dbReference type="SUPFAM" id="SSF51735">
    <property type="entry name" value="NAD(P)-binding Rossmann-fold domains"/>
    <property type="match status" value="1"/>
</dbReference>
<dbReference type="PIRSF" id="PIRSF000103">
    <property type="entry name" value="HIBADH"/>
    <property type="match status" value="1"/>
</dbReference>
<dbReference type="Pfam" id="PF21761">
    <property type="entry name" value="RedAm-like_C"/>
    <property type="match status" value="1"/>
</dbReference>
<dbReference type="Pfam" id="PF03446">
    <property type="entry name" value="NAD_binding_2"/>
    <property type="match status" value="1"/>
</dbReference>
<dbReference type="InterPro" id="IPR013328">
    <property type="entry name" value="6PGD_dom2"/>
</dbReference>
<name>A0A0G4PFF8_PENC3</name>
<feature type="domain" description="NADPH-dependent reductive aminase-like C-terminal" evidence="3">
    <location>
        <begin position="165"/>
        <end position="293"/>
    </location>
</feature>
<evidence type="ECO:0000259" key="2">
    <source>
        <dbReference type="Pfam" id="PF03446"/>
    </source>
</evidence>
<dbReference type="EMBL" id="HG793146">
    <property type="protein sequence ID" value="CRL25037.1"/>
    <property type="molecule type" value="Genomic_DNA"/>
</dbReference>
<dbReference type="GO" id="GO:0031491">
    <property type="term" value="F:nucleosome binding"/>
    <property type="evidence" value="ECO:0007669"/>
    <property type="project" value="TreeGrafter"/>
</dbReference>
<protein>
    <submittedName>
        <fullName evidence="4">3-hydroxyacid dehydrogenase/reductase</fullName>
    </submittedName>
</protein>
<dbReference type="InterPro" id="IPR006115">
    <property type="entry name" value="6PGDH_NADP-bd"/>
</dbReference>
<dbReference type="AlphaFoldDB" id="A0A0G4PFF8"/>
<dbReference type="InterPro" id="IPR015815">
    <property type="entry name" value="HIBADH-related"/>
</dbReference>
<keyword evidence="5" id="KW-1185">Reference proteome</keyword>
<dbReference type="SMR" id="A0A0G4PFF8"/>
<organism evidence="4 5">
    <name type="scientific">Penicillium camemberti (strain FM 013)</name>
    <dbReference type="NCBI Taxonomy" id="1429867"/>
    <lineage>
        <taxon>Eukaryota</taxon>
        <taxon>Fungi</taxon>
        <taxon>Dikarya</taxon>
        <taxon>Ascomycota</taxon>
        <taxon>Pezizomycotina</taxon>
        <taxon>Eurotiomycetes</taxon>
        <taxon>Eurotiomycetidae</taxon>
        <taxon>Eurotiales</taxon>
        <taxon>Aspergillaceae</taxon>
        <taxon>Penicillium</taxon>
    </lineage>
</organism>
<dbReference type="GO" id="GO:0000785">
    <property type="term" value="C:chromatin"/>
    <property type="evidence" value="ECO:0007669"/>
    <property type="project" value="TreeGrafter"/>
</dbReference>
<gene>
    <name evidence="4" type="ORF">PCAMFM013_S013g000280</name>
</gene>